<comment type="caution">
    <text evidence="1">The sequence shown here is derived from an EMBL/GenBank/DDBJ whole genome shotgun (WGS) entry which is preliminary data.</text>
</comment>
<gene>
    <name evidence="1" type="ORF">ACFS6J_18185</name>
</gene>
<protein>
    <submittedName>
        <fullName evidence="1">Uncharacterized protein</fullName>
    </submittedName>
</protein>
<dbReference type="EMBL" id="JBHUPA010000008">
    <property type="protein sequence ID" value="MFD2963741.1"/>
    <property type="molecule type" value="Genomic_DNA"/>
</dbReference>
<evidence type="ECO:0000313" key="2">
    <source>
        <dbReference type="Proteomes" id="UP001597560"/>
    </source>
</evidence>
<dbReference type="RefSeq" id="WP_013664177.1">
    <property type="nucleotide sequence ID" value="NZ_JBHUPA010000008.1"/>
</dbReference>
<name>A0ABW6B2T8_9SPHI</name>
<dbReference type="Proteomes" id="UP001597560">
    <property type="component" value="Unassembled WGS sequence"/>
</dbReference>
<keyword evidence="2" id="KW-1185">Reference proteome</keyword>
<reference evidence="2" key="1">
    <citation type="journal article" date="2019" name="Int. J. Syst. Evol. Microbiol.">
        <title>The Global Catalogue of Microorganisms (GCM) 10K type strain sequencing project: providing services to taxonomists for standard genome sequencing and annotation.</title>
        <authorList>
            <consortium name="The Broad Institute Genomics Platform"/>
            <consortium name="The Broad Institute Genome Sequencing Center for Infectious Disease"/>
            <person name="Wu L."/>
            <person name="Ma J."/>
        </authorList>
    </citation>
    <scope>NUCLEOTIDE SEQUENCE [LARGE SCALE GENOMIC DNA]</scope>
    <source>
        <strain evidence="2">KCTC 23098</strain>
    </source>
</reference>
<organism evidence="1 2">
    <name type="scientific">Olivibacter jilunii</name>
    <dbReference type="NCBI Taxonomy" id="985016"/>
    <lineage>
        <taxon>Bacteria</taxon>
        <taxon>Pseudomonadati</taxon>
        <taxon>Bacteroidota</taxon>
        <taxon>Sphingobacteriia</taxon>
        <taxon>Sphingobacteriales</taxon>
        <taxon>Sphingobacteriaceae</taxon>
        <taxon>Olivibacter</taxon>
    </lineage>
</organism>
<accession>A0ABW6B2T8</accession>
<proteinExistence type="predicted"/>
<sequence length="134" mass="14812">MFGNDLFISICGRFIPKWSTSSGPQCRNNHNRNMNIMKKLIIPLTLVLGTIVSEVNAQVVVVRRPVRRVVVAPLPPARMTVVRPLPRVIVTPRPVVVAPAPVIITPKPVIVAPFPVQPLSSTTVVRRKTVIYKP</sequence>
<evidence type="ECO:0000313" key="1">
    <source>
        <dbReference type="EMBL" id="MFD2963741.1"/>
    </source>
</evidence>